<reference evidence="2 3" key="1">
    <citation type="journal article" date="2013" name="PLoS Genet.">
        <title>The genome and development-dependent transcriptomes of Pyronema confluens: a window into fungal evolution.</title>
        <authorList>
            <person name="Traeger S."/>
            <person name="Altegoer F."/>
            <person name="Freitag M."/>
            <person name="Gabaldon T."/>
            <person name="Kempken F."/>
            <person name="Kumar A."/>
            <person name="Marcet-Houben M."/>
            <person name="Poggeler S."/>
            <person name="Stajich J.E."/>
            <person name="Nowrousian M."/>
        </authorList>
    </citation>
    <scope>NUCLEOTIDE SEQUENCE [LARGE SCALE GENOMIC DNA]</scope>
    <source>
        <strain evidence="3">CBS 100304</strain>
        <tissue evidence="2">Vegetative mycelium</tissue>
    </source>
</reference>
<dbReference type="OrthoDB" id="1577640at2759"/>
<dbReference type="InterPro" id="IPR031348">
    <property type="entry name" value="PigL_N"/>
</dbReference>
<evidence type="ECO:0000313" key="3">
    <source>
        <dbReference type="Proteomes" id="UP000018144"/>
    </source>
</evidence>
<gene>
    <name evidence="2" type="ORF">PCON_05781</name>
</gene>
<dbReference type="eggNOG" id="ENOG502T2F6">
    <property type="taxonomic scope" value="Eukaryota"/>
</dbReference>
<feature type="domain" description="Azaphilone pigments biosynthesis cluster protein L N-terminal" evidence="1">
    <location>
        <begin position="1"/>
        <end position="139"/>
    </location>
</feature>
<organism evidence="2 3">
    <name type="scientific">Pyronema omphalodes (strain CBS 100304)</name>
    <name type="common">Pyronema confluens</name>
    <dbReference type="NCBI Taxonomy" id="1076935"/>
    <lineage>
        <taxon>Eukaryota</taxon>
        <taxon>Fungi</taxon>
        <taxon>Dikarya</taxon>
        <taxon>Ascomycota</taxon>
        <taxon>Pezizomycotina</taxon>
        <taxon>Pezizomycetes</taxon>
        <taxon>Pezizales</taxon>
        <taxon>Pyronemataceae</taxon>
        <taxon>Pyronema</taxon>
    </lineage>
</organism>
<protein>
    <recommendedName>
        <fullName evidence="1">Azaphilone pigments biosynthesis cluster protein L N-terminal domain-containing protein</fullName>
    </recommendedName>
</protein>
<dbReference type="AlphaFoldDB" id="U4L7T2"/>
<dbReference type="EMBL" id="HF935281">
    <property type="protein sequence ID" value="CCX06194.1"/>
    <property type="molecule type" value="Genomic_DNA"/>
</dbReference>
<name>U4L7T2_PYROM</name>
<evidence type="ECO:0000313" key="2">
    <source>
        <dbReference type="EMBL" id="CCX06194.1"/>
    </source>
</evidence>
<sequence length="156" mass="17230">MDPLSLSASIAGLLSLSLEVTKILTNFFSIVKSASSEASSLVTEVTALSHVLETLFEILRSDDPEVTTFNEQSVLCSIISACQEHIGSLFKTIMKLRSVKTEGVLGRLAWPYKKEDCLNRVQILHRYVQTLQVLLIKSNQSLLSQASDMVATKLEE</sequence>
<dbReference type="Pfam" id="PF17111">
    <property type="entry name" value="PigL_N"/>
    <property type="match status" value="1"/>
</dbReference>
<keyword evidence="3" id="KW-1185">Reference proteome</keyword>
<proteinExistence type="predicted"/>
<dbReference type="Proteomes" id="UP000018144">
    <property type="component" value="Unassembled WGS sequence"/>
</dbReference>
<evidence type="ECO:0000259" key="1">
    <source>
        <dbReference type="Pfam" id="PF17111"/>
    </source>
</evidence>
<accession>U4L7T2</accession>